<accession>A0A3S0NIV6</accession>
<dbReference type="AlphaFoldDB" id="A0A3S0NIV6"/>
<evidence type="ECO:0000313" key="2">
    <source>
        <dbReference type="EMBL" id="KAA6231800.1"/>
    </source>
</evidence>
<gene>
    <name evidence="3" type="ORF">EKD02_06360</name>
    <name evidence="2" type="ORF">FP507_00745</name>
</gene>
<dbReference type="EMBL" id="VMRG01000001">
    <property type="protein sequence ID" value="KAA6231800.1"/>
    <property type="molecule type" value="Genomic_DNA"/>
</dbReference>
<reference evidence="3 4" key="1">
    <citation type="submission" date="2018-12" db="EMBL/GenBank/DDBJ databases">
        <authorList>
            <person name="Lunina O.N."/>
            <person name="Grouzdev D.S."/>
            <person name="Gorlenko V.M."/>
            <person name="Savvichev A.S."/>
        </authorList>
    </citation>
    <scope>NUCLEOTIDE SEQUENCE [LARGE SCALE GENOMIC DNA]</scope>
    <source>
        <strain evidence="3 4">BrKhr-17</strain>
    </source>
</reference>
<comment type="caution">
    <text evidence="3">The sequence shown here is derived from an EMBL/GenBank/DDBJ whole genome shotgun (WGS) entry which is preliminary data.</text>
</comment>
<evidence type="ECO:0000313" key="5">
    <source>
        <dbReference type="Proteomes" id="UP000327458"/>
    </source>
</evidence>
<evidence type="ECO:0000313" key="3">
    <source>
        <dbReference type="EMBL" id="RTY37743.1"/>
    </source>
</evidence>
<organism evidence="3 4">
    <name type="scientific">Chlorobium phaeovibrioides</name>
    <dbReference type="NCBI Taxonomy" id="1094"/>
    <lineage>
        <taxon>Bacteria</taxon>
        <taxon>Pseudomonadati</taxon>
        <taxon>Chlorobiota</taxon>
        <taxon>Chlorobiia</taxon>
        <taxon>Chlorobiales</taxon>
        <taxon>Chlorobiaceae</taxon>
        <taxon>Chlorobium/Pelodictyon group</taxon>
        <taxon>Chlorobium</taxon>
    </lineage>
</organism>
<protein>
    <submittedName>
        <fullName evidence="3">DUF4412 domain-containing protein</fullName>
    </submittedName>
</protein>
<proteinExistence type="predicted"/>
<reference evidence="2 5" key="2">
    <citation type="submission" date="2019-07" db="EMBL/GenBank/DDBJ databases">
        <title>Draft genome Sequence of Chlorobium phaeovibrioides sp. strain PhvTcv-s14, from the Phylum Chlorobi.</title>
        <authorList>
            <person name="Babenko V."/>
            <person name="Boldyreva D."/>
            <person name="Kanygina A."/>
            <person name="Selezneva O."/>
            <person name="Akopiyan T."/>
            <person name="Lunina O."/>
        </authorList>
    </citation>
    <scope>NUCLEOTIDE SEQUENCE [LARGE SCALE GENOMIC DNA]</scope>
    <source>
        <strain evidence="2 5">GrTcv12</strain>
    </source>
</reference>
<dbReference type="InterPro" id="IPR025524">
    <property type="entry name" value="DUF4412"/>
</dbReference>
<dbReference type="Pfam" id="PF14371">
    <property type="entry name" value="DUF4412"/>
    <property type="match status" value="1"/>
</dbReference>
<sequence>MTGATFYGNQTHTAMKNAFRLLLLALLPLFFFSACKGGGDMKEPVAAVDALHPFEGVMRMTTTMPGTGSAAMTIHIGKEGILTETETTLAGLSGHMPVRVLSLNSAPDRIYMLNDAAKTYMEFDTAAVPAADSADAAVPFRDAVVEQLGTETVNGYRCSHIRISSIGSEEAVEMWLNPDLLGYFTYARMQASGRESVAALAAKLKAEGIDGFPVRTLHVRSGIVTDLVSVDRTVPDPAMFAIPAGYTKTEMPDMGKGVLSGENLEKMKEAAEQMQQQLMKR</sequence>
<evidence type="ECO:0000259" key="1">
    <source>
        <dbReference type="Pfam" id="PF14371"/>
    </source>
</evidence>
<dbReference type="Proteomes" id="UP000279908">
    <property type="component" value="Unassembled WGS sequence"/>
</dbReference>
<feature type="domain" description="DUF4412" evidence="1">
    <location>
        <begin position="54"/>
        <end position="246"/>
    </location>
</feature>
<dbReference type="Proteomes" id="UP000327458">
    <property type="component" value="Unassembled WGS sequence"/>
</dbReference>
<name>A0A3S0NIV6_CHLPH</name>
<evidence type="ECO:0000313" key="4">
    <source>
        <dbReference type="Proteomes" id="UP000279908"/>
    </source>
</evidence>
<dbReference type="EMBL" id="RXYK01000008">
    <property type="protein sequence ID" value="RTY37743.1"/>
    <property type="molecule type" value="Genomic_DNA"/>
</dbReference>